<dbReference type="PANTHER" id="PTHR47810">
    <property type="entry name" value="DNA LIGASE"/>
    <property type="match status" value="1"/>
</dbReference>
<comment type="caution">
    <text evidence="8">The sequence shown here is derived from an EMBL/GenBank/DDBJ whole genome shotgun (WGS) entry which is preliminary data.</text>
</comment>
<dbReference type="InterPro" id="IPR016059">
    <property type="entry name" value="DNA_ligase_ATP-dep_CS"/>
</dbReference>
<evidence type="ECO:0000256" key="1">
    <source>
        <dbReference type="ARBA" id="ARBA00001968"/>
    </source>
</evidence>
<dbReference type="InterPro" id="IPR050326">
    <property type="entry name" value="NAD_dep_DNA_ligaseB"/>
</dbReference>
<keyword evidence="9" id="KW-1185">Reference proteome</keyword>
<evidence type="ECO:0000259" key="7">
    <source>
        <dbReference type="PROSITE" id="PS50160"/>
    </source>
</evidence>
<evidence type="ECO:0000256" key="3">
    <source>
        <dbReference type="ARBA" id="ARBA00022705"/>
    </source>
</evidence>
<keyword evidence="2 8" id="KW-0436">Ligase</keyword>
<dbReference type="Pfam" id="PF14743">
    <property type="entry name" value="DNA_ligase_OB_2"/>
    <property type="match status" value="1"/>
</dbReference>
<keyword evidence="4" id="KW-0227">DNA damage</keyword>
<evidence type="ECO:0000256" key="2">
    <source>
        <dbReference type="ARBA" id="ARBA00022598"/>
    </source>
</evidence>
<evidence type="ECO:0000256" key="4">
    <source>
        <dbReference type="ARBA" id="ARBA00022763"/>
    </source>
</evidence>
<comment type="cofactor">
    <cofactor evidence="1">
        <name>a divalent metal cation</name>
        <dbReference type="ChEBI" id="CHEBI:60240"/>
    </cofactor>
</comment>
<organism evidence="8 9">
    <name type="scientific">Campylobacter magnus</name>
    <dbReference type="NCBI Taxonomy" id="3026462"/>
    <lineage>
        <taxon>Bacteria</taxon>
        <taxon>Pseudomonadati</taxon>
        <taxon>Campylobacterota</taxon>
        <taxon>Epsilonproteobacteria</taxon>
        <taxon>Campylobacterales</taxon>
        <taxon>Campylobacteraceae</taxon>
        <taxon>Campylobacter</taxon>
    </lineage>
</organism>
<dbReference type="EMBL" id="JAULJQ010000005">
    <property type="protein sequence ID" value="MDO2409544.1"/>
    <property type="molecule type" value="Genomic_DNA"/>
</dbReference>
<accession>A0ABT8T755</accession>
<name>A0ABT8T755_9BACT</name>
<protein>
    <submittedName>
        <fullName evidence="8">DNA ligase</fullName>
        <ecNumber evidence="8">6.5.1.1</ecNumber>
    </submittedName>
</protein>
<dbReference type="Gene3D" id="3.30.470.30">
    <property type="entry name" value="DNA ligase/mRNA capping enzyme"/>
    <property type="match status" value="1"/>
</dbReference>
<dbReference type="PROSITE" id="PS00333">
    <property type="entry name" value="DNA_LIGASE_A2"/>
    <property type="match status" value="1"/>
</dbReference>
<dbReference type="NCBIfam" id="NF006592">
    <property type="entry name" value="PRK09125.1"/>
    <property type="match status" value="1"/>
</dbReference>
<dbReference type="Pfam" id="PF01068">
    <property type="entry name" value="DNA_ligase_A_M"/>
    <property type="match status" value="1"/>
</dbReference>
<keyword evidence="3" id="KW-0235">DNA replication</keyword>
<dbReference type="Proteomes" id="UP001171111">
    <property type="component" value="Unassembled WGS sequence"/>
</dbReference>
<dbReference type="Gene3D" id="2.40.50.140">
    <property type="entry name" value="Nucleic acid-binding proteins"/>
    <property type="match status" value="1"/>
</dbReference>
<dbReference type="InterPro" id="IPR012310">
    <property type="entry name" value="DNA_ligase_ATP-dep_cent"/>
</dbReference>
<dbReference type="CDD" id="cd07896">
    <property type="entry name" value="Adenylation_kDNA_ligase_like"/>
    <property type="match status" value="1"/>
</dbReference>
<evidence type="ECO:0000313" key="8">
    <source>
        <dbReference type="EMBL" id="MDO2409544.1"/>
    </source>
</evidence>
<dbReference type="CDD" id="cd08041">
    <property type="entry name" value="OBF_kDNA_ligase_like"/>
    <property type="match status" value="1"/>
</dbReference>
<feature type="domain" description="ATP-dependent DNA ligase family profile" evidence="7">
    <location>
        <begin position="100"/>
        <end position="224"/>
    </location>
</feature>
<dbReference type="PANTHER" id="PTHR47810:SF1">
    <property type="entry name" value="DNA LIGASE B"/>
    <property type="match status" value="1"/>
</dbReference>
<evidence type="ECO:0000256" key="5">
    <source>
        <dbReference type="ARBA" id="ARBA00023204"/>
    </source>
</evidence>
<dbReference type="InterPro" id="IPR012340">
    <property type="entry name" value="NA-bd_OB-fold"/>
</dbReference>
<proteinExistence type="predicted"/>
<dbReference type="InterPro" id="IPR029319">
    <property type="entry name" value="DNA_ligase_OB"/>
</dbReference>
<gene>
    <name evidence="8" type="ORF">Q2362_05450</name>
</gene>
<keyword evidence="5" id="KW-0234">DNA repair</keyword>
<dbReference type="SUPFAM" id="SSF50249">
    <property type="entry name" value="Nucleic acid-binding proteins"/>
    <property type="match status" value="1"/>
</dbReference>
<evidence type="ECO:0000313" key="9">
    <source>
        <dbReference type="Proteomes" id="UP001171111"/>
    </source>
</evidence>
<comment type="catalytic activity">
    <reaction evidence="6">
        <text>ATP + (deoxyribonucleotide)n-3'-hydroxyl + 5'-phospho-(deoxyribonucleotide)m = (deoxyribonucleotide)n+m + AMP + diphosphate.</text>
        <dbReference type="EC" id="6.5.1.1"/>
    </reaction>
</comment>
<reference evidence="8 9" key="1">
    <citation type="submission" date="2023-06" db="EMBL/GenBank/DDBJ databases">
        <title>Campylobacter magnum sp. nov., isolated from cecal contents of domestic pigs (Sus scrofa domesticus).</title>
        <authorList>
            <person name="Papic B."/>
            <person name="Gruntar I."/>
        </authorList>
    </citation>
    <scope>NUCLEOTIDE SEQUENCE [LARGE SCALE GENOMIC DNA]</scope>
    <source>
        <strain evidence="9">34484-21</strain>
    </source>
</reference>
<dbReference type="PROSITE" id="PS50160">
    <property type="entry name" value="DNA_LIGASE_A3"/>
    <property type="match status" value="1"/>
</dbReference>
<dbReference type="GO" id="GO:0003910">
    <property type="term" value="F:DNA ligase (ATP) activity"/>
    <property type="evidence" value="ECO:0007669"/>
    <property type="project" value="UniProtKB-EC"/>
</dbReference>
<sequence>MKFLFLIILNVIFANAAMLLKNYDGRELSGWVMSQKYDGVRAIWDGKKLKSRQGKEFCAPKSFISQLPPFSIDGELYAGPGAFEKTASITARCDEDWSELEYLIFDAPETKGDLLARLTPLKDFLAKNQGSQIKIIEQIKIKSTKEAFDYLDKITAGGGEGVVVRDPNAPYKDGRQSSIMKLKKFYDAECEVVSIKPRKDENSVVGSVECRDSKNTFKIGSGFGNLKICKSADPKENCLKTGDIITYKYQNLTKNKKPRFGVFLKKRTDLR</sequence>
<dbReference type="RefSeq" id="WP_302244380.1">
    <property type="nucleotide sequence ID" value="NZ_JAULJQ010000005.1"/>
</dbReference>
<evidence type="ECO:0000256" key="6">
    <source>
        <dbReference type="ARBA" id="ARBA00034003"/>
    </source>
</evidence>
<dbReference type="SUPFAM" id="SSF56091">
    <property type="entry name" value="DNA ligase/mRNA capping enzyme, catalytic domain"/>
    <property type="match status" value="1"/>
</dbReference>
<dbReference type="Gene3D" id="3.30.1490.70">
    <property type="match status" value="1"/>
</dbReference>
<dbReference type="EC" id="6.5.1.1" evidence="8"/>